<accession>A0ABT1REQ0</accession>
<evidence type="ECO:0000313" key="2">
    <source>
        <dbReference type="Proteomes" id="UP000996601"/>
    </source>
</evidence>
<gene>
    <name evidence="1" type="ORF">GB927_026730</name>
</gene>
<dbReference type="EMBL" id="WHSB02000014">
    <property type="protein sequence ID" value="MCQ4633659.1"/>
    <property type="molecule type" value="Genomic_DNA"/>
</dbReference>
<proteinExistence type="predicted"/>
<comment type="caution">
    <text evidence="1">The sequence shown here is derived from an EMBL/GenBank/DDBJ whole genome shotgun (WGS) entry which is preliminary data.</text>
</comment>
<dbReference type="Proteomes" id="UP000996601">
    <property type="component" value="Unassembled WGS sequence"/>
</dbReference>
<organism evidence="1 2">
    <name type="scientific">Shinella lacus</name>
    <dbReference type="NCBI Taxonomy" id="2654216"/>
    <lineage>
        <taxon>Bacteria</taxon>
        <taxon>Pseudomonadati</taxon>
        <taxon>Pseudomonadota</taxon>
        <taxon>Alphaproteobacteria</taxon>
        <taxon>Hyphomicrobiales</taxon>
        <taxon>Rhizobiaceae</taxon>
        <taxon>Shinella</taxon>
    </lineage>
</organism>
<name>A0ABT1REQ0_9HYPH</name>
<reference evidence="1" key="1">
    <citation type="submission" date="2021-07" db="EMBL/GenBank/DDBJ databases">
        <title>Shinella sp. nov., a novel member of the genus Shinella from water.</title>
        <authorList>
            <person name="Deng Y."/>
        </authorList>
    </citation>
    <scope>NUCLEOTIDE SEQUENCE</scope>
    <source>
        <strain evidence="1">CPCC 100929</strain>
    </source>
</reference>
<sequence length="51" mass="5923">MLSLIEARPDFARLDEMSWSDRGYYEIQYRTSDKARVEINIDAGGNPVDQE</sequence>
<protein>
    <submittedName>
        <fullName evidence="1">PepSY domain-containing protein</fullName>
    </submittedName>
</protein>
<keyword evidence="2" id="KW-1185">Reference proteome</keyword>
<evidence type="ECO:0000313" key="1">
    <source>
        <dbReference type="EMBL" id="MCQ4633659.1"/>
    </source>
</evidence>